<organism evidence="6 7">
    <name type="scientific">Thraustotheca clavata</name>
    <dbReference type="NCBI Taxonomy" id="74557"/>
    <lineage>
        <taxon>Eukaryota</taxon>
        <taxon>Sar</taxon>
        <taxon>Stramenopiles</taxon>
        <taxon>Oomycota</taxon>
        <taxon>Saprolegniomycetes</taxon>
        <taxon>Saprolegniales</taxon>
        <taxon>Achlyaceae</taxon>
        <taxon>Thraustotheca</taxon>
    </lineage>
</organism>
<dbReference type="Pfam" id="PF13087">
    <property type="entry name" value="AAA_12"/>
    <property type="match status" value="1"/>
</dbReference>
<keyword evidence="7" id="KW-1185">Reference proteome</keyword>
<feature type="domain" description="DNA2/NAM7 helicase helicase" evidence="4">
    <location>
        <begin position="546"/>
        <end position="614"/>
    </location>
</feature>
<dbReference type="PANTHER" id="PTHR45418">
    <property type="entry name" value="CANCER/TESTIS ANTIGEN 55"/>
    <property type="match status" value="1"/>
</dbReference>
<dbReference type="InterPro" id="IPR047187">
    <property type="entry name" value="SF1_C_Upf1"/>
</dbReference>
<dbReference type="PANTHER" id="PTHR45418:SF1">
    <property type="entry name" value="CANCER_TESTIS ANTIGEN 55"/>
    <property type="match status" value="1"/>
</dbReference>
<evidence type="ECO:0000259" key="4">
    <source>
        <dbReference type="Pfam" id="PF13086"/>
    </source>
</evidence>
<dbReference type="Gene3D" id="3.40.50.300">
    <property type="entry name" value="P-loop containing nucleotide triphosphate hydrolases"/>
    <property type="match status" value="3"/>
</dbReference>
<evidence type="ECO:0000313" key="6">
    <source>
        <dbReference type="EMBL" id="OQS00332.1"/>
    </source>
</evidence>
<feature type="domain" description="DNA2/NAM7 helicase-like C-terminal" evidence="5">
    <location>
        <begin position="627"/>
        <end position="850"/>
    </location>
</feature>
<sequence>MFKISLQPSSEWFEQVNKTLCNAQAKTSKQKLCQNKFGVEIDTPQVNFGFVDLTISNTPANSEVRGCDQTLPIVITNIGDKLVTLSFAKFLQHSNVFSIILDAPVDILPGSSIALKVSLLQCNDRVSLLQCNDRVSLEGWINAYVLLLFQLPSSGNLDSFTTQSFCITRHFSLFHAKMGDFQSTNLDAEAMTFVPQRWKEAFNQPVRSIASLLTSPLKSPLSNLMDYVLSPYIPVLPASQTAIEMMEALSNDALRLYVYKQMNSLRHEEQQMIQDMNGYDCYNTKLKVMRSRVDGDTIAVQLEVPGLRDGRPNLNLRNHVILRVNHPEWSHAEIHGAIVNIVKTTVTIVLPNTLAHASSLGSYNYSPEEVQELYSTQKFHVRFTYQRTPYQMVLHALSHMTPSTHKLLHPHYVPFHEIEPPMPKQLKLFNKALNKDQFTAVGNILLQSSGDAPFIVFGPPGTGKTVTVIEAILQLLKENPTAKILAVTPSDASADVLANRLRHYLDPSSLFRLNWHFRSTTSLPSALLRFSYIDPGQDIFSLPELDVLEEYRVIVSTACASGILSFAGLPRGHFSNIIVDEACQATEPEVIVPLLFYEEGVHVTLVGDPKQLGPQARSPVAQSFGLAISLLERLMEKAKGVYDWNIKRNGIITMLRCNYRSHPKLLRLPSSLFYENSLVAAGNITKTQSLSTYTSLSFSCDTYPASIRWEGLNNPEFPLVWYGVLGKQHKDLNVSSYTNIAEAFKVLELVEKLLSSKTVTVSTADIAVITPYRLQVIKLRQLLRNRGLNGINIGTVYNFQGQESRIVILSLVRTPTARCPSTTVVPVLNDPKIFNVGITRSTALLLVVGHPYLNASQPNWKKLLHYCRENEALLLPGDHEKRNEAFWLEDETGDPTEEIVLEGQVNTTARYRNAVEDLDWRLFV</sequence>
<dbReference type="EMBL" id="JNBS01001712">
    <property type="protein sequence ID" value="OQS00332.1"/>
    <property type="molecule type" value="Genomic_DNA"/>
</dbReference>
<dbReference type="SUPFAM" id="SSF52540">
    <property type="entry name" value="P-loop containing nucleoside triphosphate hydrolases"/>
    <property type="match status" value="1"/>
</dbReference>
<dbReference type="CDD" id="cd18808">
    <property type="entry name" value="SF1_C_Upf1"/>
    <property type="match status" value="1"/>
</dbReference>
<dbReference type="GO" id="GO:0031047">
    <property type="term" value="P:regulatory ncRNA-mediated gene silencing"/>
    <property type="evidence" value="ECO:0007669"/>
    <property type="project" value="UniProtKB-KW"/>
</dbReference>
<dbReference type="GO" id="GO:0003723">
    <property type="term" value="F:RNA binding"/>
    <property type="evidence" value="ECO:0007669"/>
    <property type="project" value="InterPro"/>
</dbReference>
<dbReference type="AlphaFoldDB" id="A0A1V9ZQM1"/>
<comment type="subcellular location">
    <subcellularLocation>
        <location evidence="1">Cytoplasm</location>
    </subcellularLocation>
</comment>
<evidence type="ECO:0000259" key="5">
    <source>
        <dbReference type="Pfam" id="PF13087"/>
    </source>
</evidence>
<dbReference type="Proteomes" id="UP000243217">
    <property type="component" value="Unassembled WGS sequence"/>
</dbReference>
<evidence type="ECO:0000256" key="2">
    <source>
        <dbReference type="ARBA" id="ARBA00022490"/>
    </source>
</evidence>
<keyword evidence="6" id="KW-0067">ATP-binding</keyword>
<dbReference type="Pfam" id="PF13086">
    <property type="entry name" value="AAA_11"/>
    <property type="match status" value="2"/>
</dbReference>
<keyword evidence="2" id="KW-0963">Cytoplasm</keyword>
<comment type="caution">
    <text evidence="6">The sequence shown here is derived from an EMBL/GenBank/DDBJ whole genome shotgun (WGS) entry which is preliminary data.</text>
</comment>
<dbReference type="InterPro" id="IPR026122">
    <property type="entry name" value="MOV-10/SDE3_DEXXQ/H-box"/>
</dbReference>
<feature type="domain" description="DNA2/NAM7 helicase helicase" evidence="4">
    <location>
        <begin position="433"/>
        <end position="503"/>
    </location>
</feature>
<evidence type="ECO:0000313" key="7">
    <source>
        <dbReference type="Proteomes" id="UP000243217"/>
    </source>
</evidence>
<keyword evidence="6" id="KW-0378">Hydrolase</keyword>
<proteinExistence type="predicted"/>
<dbReference type="OrthoDB" id="6513042at2759"/>
<dbReference type="GO" id="GO:0005737">
    <property type="term" value="C:cytoplasm"/>
    <property type="evidence" value="ECO:0007669"/>
    <property type="project" value="UniProtKB-SubCell"/>
</dbReference>
<keyword evidence="6" id="KW-0347">Helicase</keyword>
<accession>A0A1V9ZQM1</accession>
<evidence type="ECO:0000256" key="3">
    <source>
        <dbReference type="ARBA" id="ARBA00023158"/>
    </source>
</evidence>
<dbReference type="InterPro" id="IPR041677">
    <property type="entry name" value="DNA2/NAM7_AAA_11"/>
</dbReference>
<gene>
    <name evidence="6" type="ORF">THRCLA_06014</name>
</gene>
<evidence type="ECO:0000256" key="1">
    <source>
        <dbReference type="ARBA" id="ARBA00004496"/>
    </source>
</evidence>
<protein>
    <submittedName>
        <fullName evidence="6">Helicase mov-10-B.1-like</fullName>
    </submittedName>
</protein>
<name>A0A1V9ZQM1_9STRA</name>
<keyword evidence="3" id="KW-0943">RNA-mediated gene silencing</keyword>
<reference evidence="6 7" key="1">
    <citation type="journal article" date="2014" name="Genome Biol. Evol.">
        <title>The secreted proteins of Achlya hypogyna and Thraustotheca clavata identify the ancestral oomycete secretome and reveal gene acquisitions by horizontal gene transfer.</title>
        <authorList>
            <person name="Misner I."/>
            <person name="Blouin N."/>
            <person name="Leonard G."/>
            <person name="Richards T.A."/>
            <person name="Lane C.E."/>
        </authorList>
    </citation>
    <scope>NUCLEOTIDE SEQUENCE [LARGE SCALE GENOMIC DNA]</scope>
    <source>
        <strain evidence="6 7">ATCC 34112</strain>
    </source>
</reference>
<dbReference type="GO" id="GO:0032574">
    <property type="term" value="F:5'-3' RNA helicase activity"/>
    <property type="evidence" value="ECO:0007669"/>
    <property type="project" value="InterPro"/>
</dbReference>
<dbReference type="InterPro" id="IPR027417">
    <property type="entry name" value="P-loop_NTPase"/>
</dbReference>
<dbReference type="STRING" id="74557.A0A1V9ZQM1"/>
<dbReference type="InterPro" id="IPR041679">
    <property type="entry name" value="DNA2/NAM7-like_C"/>
</dbReference>
<keyword evidence="6" id="KW-0547">Nucleotide-binding</keyword>
<dbReference type="CDD" id="cd18038">
    <property type="entry name" value="DEXXQc_Helz-like"/>
    <property type="match status" value="1"/>
</dbReference>